<evidence type="ECO:0000313" key="4">
    <source>
        <dbReference type="EMBL" id="ACV69165.1"/>
    </source>
</evidence>
<sequence>MRWSIPLVFALLGAILLSAAPARTAPRLFFNKNVDAPAGYQLYTVQAGDTLFRIMRGRGWDNAAIEHALPTIDRANPHIPDLDTLRPGQRIFLPPPRGEAPSAPGPTLPDSVSQVPYTVQPGDTVFTILRRRTNLPVRAIHRRYLDYFRQANPELDNIDRIYPGQQLRLPVPKPSPVASDAATNSTAPDPASPSPRASANATEPSTPTAAPTASPKSSNSTVTTPKRTPSDADLATAVGKGPQPGAGSQTTTGADSAPPPPNAAGAPLPEGPDAPRTTTDAASPTPAQTAAASSSESAPSQAEPNDAFYALAKQAGYQPVRGGTRYFPTDKGWLQIDTERTPLLKTPSGETLILVPGEDTQRYADAGLTPLSVPANWETEDALKALDRTDPELVQLWPRNRPLITHRRHLGLELRGKWIFVDKGQTPSRIYVLIDPQRQVSFETRVLAGLLQQRNIILSTWDAPSQELLPVQPPPQEQILVPHLRMAELRQEFGGRVPVSGMHARRHLFLPRSGAPIGITFRCRTLRRGQGPELIFPPGTDIYLPALLHLTGRPCWILGG</sequence>
<dbReference type="OrthoDB" id="5469006at2"/>
<evidence type="ECO:0000256" key="1">
    <source>
        <dbReference type="SAM" id="MobiDB-lite"/>
    </source>
</evidence>
<feature type="chain" id="PRO_5002993827" evidence="2">
    <location>
        <begin position="20"/>
        <end position="560"/>
    </location>
</feature>
<feature type="signal peptide" evidence="2">
    <location>
        <begin position="1"/>
        <end position="19"/>
    </location>
</feature>
<protein>
    <submittedName>
        <fullName evidence="4">Peptidoglycan-binding lysin domain protein</fullName>
    </submittedName>
</protein>
<feature type="domain" description="LysM" evidence="3">
    <location>
        <begin position="115"/>
        <end position="169"/>
    </location>
</feature>
<proteinExistence type="predicted"/>
<dbReference type="STRING" id="485915.Dret_1881"/>
<accession>C8X418</accession>
<dbReference type="HOGENOM" id="CLU_486391_0_0_7"/>
<feature type="region of interest" description="Disordered" evidence="1">
    <location>
        <begin position="94"/>
        <end position="114"/>
    </location>
</feature>
<dbReference type="KEGG" id="drt:Dret_1881"/>
<reference evidence="4 5" key="2">
    <citation type="journal article" date="2010" name="Stand. Genomic Sci.">
        <title>Complete genome sequence of Desulfohalobium retbaense type strain (HR(100)).</title>
        <authorList>
            <person name="Spring S."/>
            <person name="Nolan M."/>
            <person name="Lapidus A."/>
            <person name="Glavina Del Rio T."/>
            <person name="Copeland A."/>
            <person name="Tice H."/>
            <person name="Cheng J.F."/>
            <person name="Lucas S."/>
            <person name="Land M."/>
            <person name="Chen F."/>
            <person name="Bruce D."/>
            <person name="Goodwin L."/>
            <person name="Pitluck S."/>
            <person name="Ivanova N."/>
            <person name="Mavromatis K."/>
            <person name="Mikhailova N."/>
            <person name="Pati A."/>
            <person name="Chen A."/>
            <person name="Palaniappan K."/>
            <person name="Hauser L."/>
            <person name="Chang Y.J."/>
            <person name="Jeffries C.D."/>
            <person name="Munk C."/>
            <person name="Kiss H."/>
            <person name="Chain P."/>
            <person name="Han C."/>
            <person name="Brettin T."/>
            <person name="Detter J.C."/>
            <person name="Schuler E."/>
            <person name="Goker M."/>
            <person name="Rohde M."/>
            <person name="Bristow J."/>
            <person name="Eisen J.A."/>
            <person name="Markowitz V."/>
            <person name="Hugenholtz P."/>
            <person name="Kyrpides N.C."/>
            <person name="Klenk H.P."/>
        </authorList>
    </citation>
    <scope>NUCLEOTIDE SEQUENCE [LARGE SCALE GENOMIC DNA]</scope>
    <source>
        <strain evidence="4 5">DSM 5692</strain>
    </source>
</reference>
<evidence type="ECO:0000256" key="2">
    <source>
        <dbReference type="SAM" id="SignalP"/>
    </source>
</evidence>
<feature type="domain" description="LysM" evidence="3">
    <location>
        <begin position="41"/>
        <end position="93"/>
    </location>
</feature>
<dbReference type="PROSITE" id="PS51782">
    <property type="entry name" value="LYSM"/>
    <property type="match status" value="2"/>
</dbReference>
<feature type="region of interest" description="Disordered" evidence="1">
    <location>
        <begin position="166"/>
        <end position="303"/>
    </location>
</feature>
<dbReference type="RefSeq" id="WP_015752308.1">
    <property type="nucleotide sequence ID" value="NC_013223.1"/>
</dbReference>
<dbReference type="SMART" id="SM00257">
    <property type="entry name" value="LysM"/>
    <property type="match status" value="2"/>
</dbReference>
<dbReference type="InterPro" id="IPR018392">
    <property type="entry name" value="LysM"/>
</dbReference>
<dbReference type="Gene3D" id="3.10.350.10">
    <property type="entry name" value="LysM domain"/>
    <property type="match status" value="2"/>
</dbReference>
<name>C8X418_DESRD</name>
<evidence type="ECO:0000259" key="3">
    <source>
        <dbReference type="PROSITE" id="PS51782"/>
    </source>
</evidence>
<dbReference type="Pfam" id="PF01476">
    <property type="entry name" value="LysM"/>
    <property type="match status" value="2"/>
</dbReference>
<gene>
    <name evidence="4" type="ordered locus">Dret_1881</name>
</gene>
<dbReference type="CDD" id="cd00118">
    <property type="entry name" value="LysM"/>
    <property type="match status" value="2"/>
</dbReference>
<dbReference type="eggNOG" id="COG1388">
    <property type="taxonomic scope" value="Bacteria"/>
</dbReference>
<evidence type="ECO:0000313" key="5">
    <source>
        <dbReference type="Proteomes" id="UP000001052"/>
    </source>
</evidence>
<feature type="compositionally biased region" description="Low complexity" evidence="1">
    <location>
        <begin position="180"/>
        <end position="221"/>
    </location>
</feature>
<dbReference type="AlphaFoldDB" id="C8X418"/>
<feature type="compositionally biased region" description="Pro residues" evidence="1">
    <location>
        <begin position="94"/>
        <end position="107"/>
    </location>
</feature>
<keyword evidence="2" id="KW-0732">Signal</keyword>
<dbReference type="EMBL" id="CP001734">
    <property type="protein sequence ID" value="ACV69165.1"/>
    <property type="molecule type" value="Genomic_DNA"/>
</dbReference>
<dbReference type="Proteomes" id="UP000001052">
    <property type="component" value="Chromosome"/>
</dbReference>
<reference evidence="5" key="1">
    <citation type="submission" date="2009-09" db="EMBL/GenBank/DDBJ databases">
        <title>The complete chromosome of Desulfohalobium retbaense DSM 5692.</title>
        <authorList>
            <consortium name="US DOE Joint Genome Institute (JGI-PGF)"/>
            <person name="Lucas S."/>
            <person name="Copeland A."/>
            <person name="Lapidus A."/>
            <person name="Glavina del Rio T."/>
            <person name="Dalin E."/>
            <person name="Tice H."/>
            <person name="Bruce D."/>
            <person name="Goodwin L."/>
            <person name="Pitluck S."/>
            <person name="Kyrpides N."/>
            <person name="Mavromatis K."/>
            <person name="Ivanova N."/>
            <person name="Mikhailova N."/>
            <person name="Munk A.C."/>
            <person name="Brettin T."/>
            <person name="Detter J.C."/>
            <person name="Han C."/>
            <person name="Tapia R."/>
            <person name="Larimer F."/>
            <person name="Land M."/>
            <person name="Hauser L."/>
            <person name="Markowitz V."/>
            <person name="Cheng J.-F."/>
            <person name="Hugenholtz P."/>
            <person name="Woyke T."/>
            <person name="Wu D."/>
            <person name="Spring S."/>
            <person name="Klenk H.-P."/>
            <person name="Eisen J.A."/>
        </authorList>
    </citation>
    <scope>NUCLEOTIDE SEQUENCE [LARGE SCALE GENOMIC DNA]</scope>
    <source>
        <strain evidence="5">DSM 5692</strain>
    </source>
</reference>
<feature type="compositionally biased region" description="Low complexity" evidence="1">
    <location>
        <begin position="274"/>
        <end position="303"/>
    </location>
</feature>
<organism evidence="4 5">
    <name type="scientific">Desulfohalobium retbaense (strain ATCC 49708 / DSM 5692 / JCM 16813 / HR100)</name>
    <dbReference type="NCBI Taxonomy" id="485915"/>
    <lineage>
        <taxon>Bacteria</taxon>
        <taxon>Pseudomonadati</taxon>
        <taxon>Thermodesulfobacteriota</taxon>
        <taxon>Desulfovibrionia</taxon>
        <taxon>Desulfovibrionales</taxon>
        <taxon>Desulfohalobiaceae</taxon>
        <taxon>Desulfohalobium</taxon>
    </lineage>
</organism>
<dbReference type="InterPro" id="IPR036779">
    <property type="entry name" value="LysM_dom_sf"/>
</dbReference>
<keyword evidence="5" id="KW-1185">Reference proteome</keyword>